<evidence type="ECO:0000256" key="1">
    <source>
        <dbReference type="SAM" id="Coils"/>
    </source>
</evidence>
<name>A0A1B7MJZ9_9AGAM</name>
<feature type="compositionally biased region" description="Low complexity" evidence="2">
    <location>
        <begin position="221"/>
        <end position="239"/>
    </location>
</feature>
<keyword evidence="4" id="KW-1185">Reference proteome</keyword>
<evidence type="ECO:0000313" key="4">
    <source>
        <dbReference type="Proteomes" id="UP000092154"/>
    </source>
</evidence>
<dbReference type="Gene3D" id="1.20.5.340">
    <property type="match status" value="1"/>
</dbReference>
<feature type="coiled-coil region" evidence="1">
    <location>
        <begin position="341"/>
        <end position="449"/>
    </location>
</feature>
<dbReference type="EMBL" id="KV448883">
    <property type="protein sequence ID" value="OAX32911.1"/>
    <property type="molecule type" value="Genomic_DNA"/>
</dbReference>
<feature type="compositionally biased region" description="Basic and acidic residues" evidence="2">
    <location>
        <begin position="266"/>
        <end position="280"/>
    </location>
</feature>
<feature type="compositionally biased region" description="Low complexity" evidence="2">
    <location>
        <begin position="121"/>
        <end position="141"/>
    </location>
</feature>
<feature type="compositionally biased region" description="Polar residues" evidence="2">
    <location>
        <begin position="149"/>
        <end position="158"/>
    </location>
</feature>
<evidence type="ECO:0000256" key="2">
    <source>
        <dbReference type="SAM" id="MobiDB-lite"/>
    </source>
</evidence>
<feature type="coiled-coil region" evidence="1">
    <location>
        <begin position="478"/>
        <end position="515"/>
    </location>
</feature>
<dbReference type="AlphaFoldDB" id="A0A1B7MJZ9"/>
<evidence type="ECO:0000313" key="3">
    <source>
        <dbReference type="EMBL" id="OAX32911.1"/>
    </source>
</evidence>
<keyword evidence="1" id="KW-0175">Coiled coil</keyword>
<proteinExistence type="predicted"/>
<dbReference type="InParanoid" id="A0A1B7MJZ9"/>
<feature type="compositionally biased region" description="Acidic residues" evidence="2">
    <location>
        <begin position="564"/>
        <end position="592"/>
    </location>
</feature>
<feature type="compositionally biased region" description="Low complexity" evidence="2">
    <location>
        <begin position="296"/>
        <end position="309"/>
    </location>
</feature>
<feature type="region of interest" description="Disordered" evidence="2">
    <location>
        <begin position="93"/>
        <end position="317"/>
    </location>
</feature>
<feature type="compositionally biased region" description="Low complexity" evidence="2">
    <location>
        <begin position="198"/>
        <end position="213"/>
    </location>
</feature>
<dbReference type="Proteomes" id="UP000092154">
    <property type="component" value="Unassembled WGS sequence"/>
</dbReference>
<reference evidence="3 4" key="1">
    <citation type="submission" date="2016-06" db="EMBL/GenBank/DDBJ databases">
        <title>Comparative genomics of the ectomycorrhizal sister species Rhizopogon vinicolor and Rhizopogon vesiculosus (Basidiomycota: Boletales) reveals a divergence of the mating type B locus.</title>
        <authorList>
            <consortium name="DOE Joint Genome Institute"/>
            <person name="Mujic A.B."/>
            <person name="Kuo A."/>
            <person name="Tritt A."/>
            <person name="Lipzen A."/>
            <person name="Chen C."/>
            <person name="Johnson J."/>
            <person name="Sharma A."/>
            <person name="Barry K."/>
            <person name="Grigoriev I.V."/>
            <person name="Spatafora J.W."/>
        </authorList>
    </citation>
    <scope>NUCLEOTIDE SEQUENCE [LARGE SCALE GENOMIC DNA]</scope>
    <source>
        <strain evidence="3 4">AM-OR11-026</strain>
    </source>
</reference>
<dbReference type="STRING" id="1314800.A0A1B7MJZ9"/>
<gene>
    <name evidence="3" type="ORF">K503DRAFT_869881</name>
</gene>
<feature type="compositionally biased region" description="Polar residues" evidence="2">
    <location>
        <begin position="165"/>
        <end position="177"/>
    </location>
</feature>
<feature type="region of interest" description="Disordered" evidence="2">
    <location>
        <begin position="558"/>
        <end position="592"/>
    </location>
</feature>
<dbReference type="OrthoDB" id="432685at2759"/>
<protein>
    <submittedName>
        <fullName evidence="3">Uncharacterized protein</fullName>
    </submittedName>
</protein>
<feature type="region of interest" description="Disordered" evidence="2">
    <location>
        <begin position="666"/>
        <end position="738"/>
    </location>
</feature>
<sequence>MSTFGRNRQSVADIEQELYDIFNNHPDSREDQSGQPEIPAGALVDVLRAFSEVYNGADLLNDEEMARLKELLANNPGLAVTPQILLQFIAEKTKHSPRESPHGSPVEEDVTLTDDRRRNSLSRSRSSSRGSGGTSRVYSRPPSVPPQTPTAATGSAFDTSRRQRTTPLDVQPPSSWSKRPAPASRRKSVDGGSNCALSDSESSFSSSPSSFGKPSRRTRAPSNPTSPSSMSSGMFSPTSIGSPPFVRPNSRAQSQPFTSIGIHYSSPDRDHNSSGEHSPDFDSSFEYQQGGDNFASRISSLPMPSSASDSDSDGENESMLGLVLDRSAASSTVSLEPLDRLDALQKANTDLGRKLMEAEKTLQNKLMEHDMDLDEMESRLEELKSELTSTKREEKELRSKERTNSTQIAALESEIAKLQKSLENARSSYQSLQKQYQEQCTESERYRNQLRRRDQEIKDCQDAAVLHSLEGIKWAKEASSYEDRLAHLEEELSIAQQAHAQLDEQKQENLMLKETIDRMRFDMDEMRNAATNAAAASGPSSAANTVSKSLGAELMGQMGGSWEHEDDGVETEGDSGELDLDEDEDTEDEEEDVIQTIITRKKRKVARANKLETVTFSETKEYSDASTQHYAAEYTSVHATQTDPEPKIFISSFSVQTEEVRRGTSAVQTDLEAKPASPTTLSIEVQTDEPEPEVSRSVSPQATPEDDEALASSSSTVIPPTPRGHPEPHPSDEPPSYNFVTELEQSSIINNTLMDQHKGITLPIRGIPGGISEDAVDEWKALKEELGVECEIIDELIARSTVKRQPRRQNRFYKIYNTYVIGKGGNEEGEEGDAWLAGTARQALISAGAMTLVFLCMASRMPAIGAQYSPVGGPTVYDRAAWSSFNSMQGAGEGFGYDGTAALWNIMGRVGFGAARIAGGWPT</sequence>
<organism evidence="3 4">
    <name type="scientific">Rhizopogon vinicolor AM-OR11-026</name>
    <dbReference type="NCBI Taxonomy" id="1314800"/>
    <lineage>
        <taxon>Eukaryota</taxon>
        <taxon>Fungi</taxon>
        <taxon>Dikarya</taxon>
        <taxon>Basidiomycota</taxon>
        <taxon>Agaricomycotina</taxon>
        <taxon>Agaricomycetes</taxon>
        <taxon>Agaricomycetidae</taxon>
        <taxon>Boletales</taxon>
        <taxon>Suillineae</taxon>
        <taxon>Rhizopogonaceae</taxon>
        <taxon>Rhizopogon</taxon>
    </lineage>
</organism>
<accession>A0A1B7MJZ9</accession>